<feature type="region of interest" description="Disordered" evidence="1">
    <location>
        <begin position="52"/>
        <end position="87"/>
    </location>
</feature>
<feature type="compositionally biased region" description="Basic residues" evidence="1">
    <location>
        <begin position="198"/>
        <end position="227"/>
    </location>
</feature>
<feature type="compositionally biased region" description="Polar residues" evidence="1">
    <location>
        <begin position="52"/>
        <end position="64"/>
    </location>
</feature>
<feature type="region of interest" description="Disordered" evidence="1">
    <location>
        <begin position="151"/>
        <end position="234"/>
    </location>
</feature>
<evidence type="ECO:0000313" key="2">
    <source>
        <dbReference type="EMBL" id="KAF8778310.1"/>
    </source>
</evidence>
<proteinExistence type="predicted"/>
<evidence type="ECO:0000256" key="1">
    <source>
        <dbReference type="SAM" id="MobiDB-lite"/>
    </source>
</evidence>
<sequence>MHCPRRHHQPQNHTSLTCIAHAATTNLKTTAHSHSLPTPQNTYLKTTTHTQALPTPQTPTSKPQLTHKHCPRRKHLPQNHNSTQALPRRKHLLKTTTHTQALPTPQTPTQNHNSHTSIAHARANTYSKPQPHTQALPTPQNTYLKTTTHTQALPTPQTPTSKPHSHTSMPTPQTPTSKPQTHTQALPTPQTPTSKPQLTHKHCPRRKHLPQNHNSHTRHCPRRKHLPQNHNSHTSIAHVTNTNLKITSSKRITQSLPNETLHKLDSTLTPTPKTKYIHFYSVNRTRTQDARSFAMHITKEFSYSHNASQSDTRMHVSVLIAPRRFCIKIKNGI</sequence>
<feature type="compositionally biased region" description="Polar residues" evidence="1">
    <location>
        <begin position="151"/>
        <end position="162"/>
    </location>
</feature>
<reference evidence="2" key="1">
    <citation type="journal article" date="2020" name="bioRxiv">
        <title>Chromosome-level reference genome of the European wasp spider Argiope bruennichi: a resource for studies on range expansion and evolutionary adaptation.</title>
        <authorList>
            <person name="Sheffer M.M."/>
            <person name="Hoppe A."/>
            <person name="Krehenwinkel H."/>
            <person name="Uhl G."/>
            <person name="Kuss A.W."/>
            <person name="Jensen L."/>
            <person name="Jensen C."/>
            <person name="Gillespie R.G."/>
            <person name="Hoff K.J."/>
            <person name="Prost S."/>
        </authorList>
    </citation>
    <scope>NUCLEOTIDE SEQUENCE</scope>
</reference>
<dbReference type="EMBL" id="JABXBU010002072">
    <property type="protein sequence ID" value="KAF8778310.1"/>
    <property type="molecule type" value="Genomic_DNA"/>
</dbReference>
<gene>
    <name evidence="2" type="ORF">HNY73_015044</name>
</gene>
<dbReference type="AlphaFoldDB" id="A0A8T0ER69"/>
<dbReference type="Proteomes" id="UP000807504">
    <property type="component" value="Unassembled WGS sequence"/>
</dbReference>
<feature type="compositionally biased region" description="Low complexity" evidence="1">
    <location>
        <begin position="166"/>
        <end position="184"/>
    </location>
</feature>
<keyword evidence="3" id="KW-1185">Reference proteome</keyword>
<accession>A0A8T0ER69</accession>
<protein>
    <submittedName>
        <fullName evidence="2">Uncharacterized protein</fullName>
    </submittedName>
</protein>
<feature type="compositionally biased region" description="Polar residues" evidence="1">
    <location>
        <begin position="185"/>
        <end position="197"/>
    </location>
</feature>
<dbReference type="PRINTS" id="PR01217">
    <property type="entry name" value="PRICHEXTENSN"/>
</dbReference>
<organism evidence="2 3">
    <name type="scientific">Argiope bruennichi</name>
    <name type="common">Wasp spider</name>
    <name type="synonym">Aranea bruennichi</name>
    <dbReference type="NCBI Taxonomy" id="94029"/>
    <lineage>
        <taxon>Eukaryota</taxon>
        <taxon>Metazoa</taxon>
        <taxon>Ecdysozoa</taxon>
        <taxon>Arthropoda</taxon>
        <taxon>Chelicerata</taxon>
        <taxon>Arachnida</taxon>
        <taxon>Araneae</taxon>
        <taxon>Araneomorphae</taxon>
        <taxon>Entelegynae</taxon>
        <taxon>Araneoidea</taxon>
        <taxon>Araneidae</taxon>
        <taxon>Argiope</taxon>
    </lineage>
</organism>
<feature type="compositionally biased region" description="Basic residues" evidence="1">
    <location>
        <begin position="65"/>
        <end position="77"/>
    </location>
</feature>
<name>A0A8T0ER69_ARGBR</name>
<evidence type="ECO:0000313" key="3">
    <source>
        <dbReference type="Proteomes" id="UP000807504"/>
    </source>
</evidence>
<comment type="caution">
    <text evidence="2">The sequence shown here is derived from an EMBL/GenBank/DDBJ whole genome shotgun (WGS) entry which is preliminary data.</text>
</comment>
<reference evidence="2" key="2">
    <citation type="submission" date="2020-06" db="EMBL/GenBank/DDBJ databases">
        <authorList>
            <person name="Sheffer M."/>
        </authorList>
    </citation>
    <scope>NUCLEOTIDE SEQUENCE</scope>
</reference>